<dbReference type="AlphaFoldDB" id="A0A072P810"/>
<keyword evidence="2" id="KW-1185">Reference proteome</keyword>
<dbReference type="EMBL" id="AMGV01000006">
    <property type="protein sequence ID" value="KEF55857.1"/>
    <property type="molecule type" value="Genomic_DNA"/>
</dbReference>
<dbReference type="VEuPathDB" id="FungiDB:A1O9_07437"/>
<accession>A0A072P810</accession>
<organism evidence="1 2">
    <name type="scientific">Exophiala aquamarina CBS 119918</name>
    <dbReference type="NCBI Taxonomy" id="1182545"/>
    <lineage>
        <taxon>Eukaryota</taxon>
        <taxon>Fungi</taxon>
        <taxon>Dikarya</taxon>
        <taxon>Ascomycota</taxon>
        <taxon>Pezizomycotina</taxon>
        <taxon>Eurotiomycetes</taxon>
        <taxon>Chaetothyriomycetidae</taxon>
        <taxon>Chaetothyriales</taxon>
        <taxon>Herpotrichiellaceae</taxon>
        <taxon>Exophiala</taxon>
    </lineage>
</organism>
<reference evidence="1 2" key="1">
    <citation type="submission" date="2013-03" db="EMBL/GenBank/DDBJ databases">
        <title>The Genome Sequence of Exophiala aquamarina CBS 119918.</title>
        <authorList>
            <consortium name="The Broad Institute Genomics Platform"/>
            <person name="Cuomo C."/>
            <person name="de Hoog S."/>
            <person name="Gorbushina A."/>
            <person name="Walker B."/>
            <person name="Young S.K."/>
            <person name="Zeng Q."/>
            <person name="Gargeya S."/>
            <person name="Fitzgerald M."/>
            <person name="Haas B."/>
            <person name="Abouelleil A."/>
            <person name="Allen A.W."/>
            <person name="Alvarado L."/>
            <person name="Arachchi H.M."/>
            <person name="Berlin A.M."/>
            <person name="Chapman S.B."/>
            <person name="Gainer-Dewar J."/>
            <person name="Goldberg J."/>
            <person name="Griggs A."/>
            <person name="Gujja S."/>
            <person name="Hansen M."/>
            <person name="Howarth C."/>
            <person name="Imamovic A."/>
            <person name="Ireland A."/>
            <person name="Larimer J."/>
            <person name="McCowan C."/>
            <person name="Murphy C."/>
            <person name="Pearson M."/>
            <person name="Poon T.W."/>
            <person name="Priest M."/>
            <person name="Roberts A."/>
            <person name="Saif S."/>
            <person name="Shea T."/>
            <person name="Sisk P."/>
            <person name="Sykes S."/>
            <person name="Wortman J."/>
            <person name="Nusbaum C."/>
            <person name="Birren B."/>
        </authorList>
    </citation>
    <scope>NUCLEOTIDE SEQUENCE [LARGE SCALE GENOMIC DNA]</scope>
    <source>
        <strain evidence="1 2">CBS 119918</strain>
    </source>
</reference>
<gene>
    <name evidence="1" type="ORF">A1O9_07437</name>
</gene>
<name>A0A072P810_9EURO</name>
<comment type="caution">
    <text evidence="1">The sequence shown here is derived from an EMBL/GenBank/DDBJ whole genome shotgun (WGS) entry which is preliminary data.</text>
</comment>
<evidence type="ECO:0000313" key="2">
    <source>
        <dbReference type="Proteomes" id="UP000027920"/>
    </source>
</evidence>
<proteinExistence type="predicted"/>
<dbReference type="STRING" id="1182545.A0A072P810"/>
<dbReference type="Proteomes" id="UP000027920">
    <property type="component" value="Unassembled WGS sequence"/>
</dbReference>
<sequence>MADSSSSAGATSSIADYPSLKPALHLRVAIGNATQVGSLSRGTPLTVVPLVSASLDSEPGFPISVHARNRGHGGVDYVRNDPDGKRMRLTSDLVVGEGIEGNRETIQIHYTGIVDINSEMRSILGRSPNAASTNFGGSFIHVTFETGVPRFKALEQAIFVGSGRFILDGNGLSAEYRISQVCKGEGIAAEAATQENPSEETESVSA</sequence>
<protein>
    <submittedName>
        <fullName evidence="1">Uncharacterized protein</fullName>
    </submittedName>
</protein>
<dbReference type="Pfam" id="PF11578">
    <property type="entry name" value="DUF3237"/>
    <property type="match status" value="1"/>
</dbReference>
<dbReference type="Gene3D" id="2.40.160.20">
    <property type="match status" value="1"/>
</dbReference>
<dbReference type="RefSeq" id="XP_013258447.1">
    <property type="nucleotide sequence ID" value="XM_013402993.1"/>
</dbReference>
<evidence type="ECO:0000313" key="1">
    <source>
        <dbReference type="EMBL" id="KEF55857.1"/>
    </source>
</evidence>
<dbReference type="OrthoDB" id="2544694at2759"/>
<dbReference type="HOGENOM" id="CLU_096872_1_0_1"/>
<dbReference type="GeneID" id="25282351"/>